<gene>
    <name evidence="1" type="ORF">VNO77_39367</name>
</gene>
<organism evidence="1 2">
    <name type="scientific">Canavalia gladiata</name>
    <name type="common">Sword bean</name>
    <name type="synonym">Dolichos gladiatus</name>
    <dbReference type="NCBI Taxonomy" id="3824"/>
    <lineage>
        <taxon>Eukaryota</taxon>
        <taxon>Viridiplantae</taxon>
        <taxon>Streptophyta</taxon>
        <taxon>Embryophyta</taxon>
        <taxon>Tracheophyta</taxon>
        <taxon>Spermatophyta</taxon>
        <taxon>Magnoliopsida</taxon>
        <taxon>eudicotyledons</taxon>
        <taxon>Gunneridae</taxon>
        <taxon>Pentapetalae</taxon>
        <taxon>rosids</taxon>
        <taxon>fabids</taxon>
        <taxon>Fabales</taxon>
        <taxon>Fabaceae</taxon>
        <taxon>Papilionoideae</taxon>
        <taxon>50 kb inversion clade</taxon>
        <taxon>NPAAA clade</taxon>
        <taxon>indigoferoid/millettioid clade</taxon>
        <taxon>Phaseoleae</taxon>
        <taxon>Canavalia</taxon>
    </lineage>
</organism>
<dbReference type="EMBL" id="JAYMYQ010000009">
    <property type="protein sequence ID" value="KAK7314155.1"/>
    <property type="molecule type" value="Genomic_DNA"/>
</dbReference>
<evidence type="ECO:0000313" key="1">
    <source>
        <dbReference type="EMBL" id="KAK7314155.1"/>
    </source>
</evidence>
<dbReference type="AlphaFoldDB" id="A0AAN9KAC1"/>
<keyword evidence="2" id="KW-1185">Reference proteome</keyword>
<name>A0AAN9KAC1_CANGL</name>
<proteinExistence type="predicted"/>
<evidence type="ECO:0000313" key="2">
    <source>
        <dbReference type="Proteomes" id="UP001367508"/>
    </source>
</evidence>
<protein>
    <submittedName>
        <fullName evidence="1">Uncharacterized protein</fullName>
    </submittedName>
</protein>
<comment type="caution">
    <text evidence="1">The sequence shown here is derived from an EMBL/GenBank/DDBJ whole genome shotgun (WGS) entry which is preliminary data.</text>
</comment>
<sequence>MVSIAYGGTDLFLITCSSRPNLKRLKIENMVVGCLQIGWEALRSLIWSLYLSFVAAIANHCHQRCFTYKICQMGCHGLGGSLSRVLALQELKLIDFNALVSLPQYMMEGNDLQNLRHREMKGSPELVSFPNALFG</sequence>
<accession>A0AAN9KAC1</accession>
<dbReference type="Proteomes" id="UP001367508">
    <property type="component" value="Unassembled WGS sequence"/>
</dbReference>
<reference evidence="1 2" key="1">
    <citation type="submission" date="2024-01" db="EMBL/GenBank/DDBJ databases">
        <title>The genomes of 5 underutilized Papilionoideae crops provide insights into root nodulation and disease resistanc.</title>
        <authorList>
            <person name="Jiang F."/>
        </authorList>
    </citation>
    <scope>NUCLEOTIDE SEQUENCE [LARGE SCALE GENOMIC DNA]</scope>
    <source>
        <strain evidence="1">LVBAO_FW01</strain>
        <tissue evidence="1">Leaves</tissue>
    </source>
</reference>